<evidence type="ECO:0000313" key="1">
    <source>
        <dbReference type="EMBL" id="OUR80998.1"/>
    </source>
</evidence>
<dbReference type="EMBL" id="MAAF01000055">
    <property type="protein sequence ID" value="OUR80998.1"/>
    <property type="molecule type" value="Genomic_DNA"/>
</dbReference>
<evidence type="ECO:0008006" key="3">
    <source>
        <dbReference type="Google" id="ProtNLM"/>
    </source>
</evidence>
<reference evidence="2" key="1">
    <citation type="journal article" date="2017" name="Proc. Natl. Acad. Sci. U.S.A.">
        <title>Simulation of Deepwater Horizon oil plume reveals substrate specialization within a complex community of hydrocarbon degraders.</title>
        <authorList>
            <person name="Hu P."/>
            <person name="Dubinsky E.A."/>
            <person name="Probst A.J."/>
            <person name="Wang J."/>
            <person name="Sieber C.M.K."/>
            <person name="Tom L.M."/>
            <person name="Gardinali P."/>
            <person name="Banfield J.F."/>
            <person name="Atlas R.M."/>
            <person name="Andersen G.L."/>
        </authorList>
    </citation>
    <scope>NUCLEOTIDE SEQUENCE [LARGE SCALE GENOMIC DNA]</scope>
</reference>
<gene>
    <name evidence="1" type="ORF">A9Q75_08930</name>
</gene>
<accession>A0A1Y5EE53</accession>
<evidence type="ECO:0000313" key="2">
    <source>
        <dbReference type="Proteomes" id="UP000243053"/>
    </source>
</evidence>
<organism evidence="1 2">
    <name type="scientific">Colwellia psychrerythraea</name>
    <name type="common">Vibrio psychroerythus</name>
    <dbReference type="NCBI Taxonomy" id="28229"/>
    <lineage>
        <taxon>Bacteria</taxon>
        <taxon>Pseudomonadati</taxon>
        <taxon>Pseudomonadota</taxon>
        <taxon>Gammaproteobacteria</taxon>
        <taxon>Alteromonadales</taxon>
        <taxon>Colwelliaceae</taxon>
        <taxon>Colwellia</taxon>
    </lineage>
</organism>
<dbReference type="Proteomes" id="UP000243053">
    <property type="component" value="Unassembled WGS sequence"/>
</dbReference>
<dbReference type="PROSITE" id="PS51257">
    <property type="entry name" value="PROKAR_LIPOPROTEIN"/>
    <property type="match status" value="1"/>
</dbReference>
<name>A0A1Y5EE53_COLPS</name>
<comment type="caution">
    <text evidence="1">The sequence shown here is derived from an EMBL/GenBank/DDBJ whole genome shotgun (WGS) entry which is preliminary data.</text>
</comment>
<sequence length="146" mass="15442">MPIKLKSILGLSFLLVGGCSQLHHVHIGDIDQSQGTLTPFTIKVNEFGFDAAKAAQIGAEVAKSSSTSEDLELVAFILTISNFGPKTGNPVYNDAYADEVLSEVIKACPSKKLTGLTSVREATNVGPVSGEVVRINGYCINTTQTN</sequence>
<dbReference type="AlphaFoldDB" id="A0A1Y5EE53"/>
<protein>
    <recommendedName>
        <fullName evidence="3">Lipoprotein</fullName>
    </recommendedName>
</protein>
<proteinExistence type="predicted"/>